<keyword evidence="13" id="KW-1185">Reference proteome</keyword>
<dbReference type="SUPFAM" id="SSF63411">
    <property type="entry name" value="LuxS/MPP-like metallohydrolase"/>
    <property type="match status" value="4"/>
</dbReference>
<name>A0A7W9A1T7_9CAUL</name>
<dbReference type="Pfam" id="PF00675">
    <property type="entry name" value="Peptidase_M16"/>
    <property type="match status" value="1"/>
</dbReference>
<dbReference type="InterPro" id="IPR050626">
    <property type="entry name" value="Peptidase_M16"/>
</dbReference>
<dbReference type="GO" id="GO:0004222">
    <property type="term" value="F:metalloendopeptidase activity"/>
    <property type="evidence" value="ECO:0007669"/>
    <property type="project" value="InterPro"/>
</dbReference>
<evidence type="ECO:0000313" key="13">
    <source>
        <dbReference type="Proteomes" id="UP000548978"/>
    </source>
</evidence>
<feature type="domain" description="Peptidase M16 C-terminal" evidence="11">
    <location>
        <begin position="233"/>
        <end position="410"/>
    </location>
</feature>
<comment type="caution">
    <text evidence="12">The sequence shown here is derived from an EMBL/GenBank/DDBJ whole genome shotgun (WGS) entry which is preliminary data.</text>
</comment>
<sequence>MRSPRRLLLVAASSLAVIAGAGLPSLVQAQDAAAVSANAMRPSDPWAHEISDIPADSAVRFGQLPNGLRYAIVRNTTPPGQASLRVRIDAGSLMENDDQLGLAHFIEHMAFNGSTNIPEGELTRTLERLGLAFGADTNASTGFDETVYKLDLPQTDEETVDTSLMILRDMLGNATLSADAIDRERGIVLSEERTRAGPGLRSVIAQLDFFLKDQLVPDRLPIGSTSVLANAPRERFVEFYSAYYRPSRATVIAVGDFDVDVMEAKIIATFGDWQNPAADGAEPDLGTVKPRGLEAGSYIEAGVQPSIQITWVNPPDTRPDTMAVQREGLVEGLGLRVLNRRLQRLARGENPPFIGASGSRSNLFGSAEVATVSAVYQDGNWDGALAAIDQEQRRIVEFGITQEELDREITEIRTALEENVAGAATRRTPNLANSLAASVNNDEVFTAPETDLAMFEAIVADLTLDEVNDVLNGTFTGQGPLIFVTGPDAIEGGDAAILAAYEASQQTEVAALEAEARVDWPYTEFGTPGTVASTEVVEDIGTTFVTFDNGVRLTIKPTDFTDDQVLVSIRTGTGFLSLPTDEPTAALALGQTFGEGGLGQLTAEQLETVLSGKVYGVSLSADEESYRLSGTTRTEDLDLQMQVLTAYLTDAGWRPEPFERARGQFRLVLPQLDATTGGVFARDGSGLLRSGDARWTIPTLEQIAEWSIDDLRNLVSSDLSQGPIEVIIVGDVDVDAAIQSVAATVGSLPARGPAATPTAEARTSSFPDGVAQPVELKHGGRPDQALGFVAWPTGDNFSDPREARMVRLLADVLRLRLIDELREGQAVTYSPQVSATASGTFEGYGYMSAAIEAPPEKLEGFFADVDQIAADLVASPVTEDELERARRPRVEALRRSQNTNGFWMSELQDAQTDPERLPTLRSALSDMESATPADLQAVARKYLVPSEAYRIQVTPRAQAEAEASTE</sequence>
<dbReference type="AlphaFoldDB" id="A0A7W9A1T7"/>
<keyword evidence="4" id="KW-0479">Metal-binding</keyword>
<gene>
    <name evidence="12" type="ORF">FHS65_000552</name>
</gene>
<dbReference type="RefSeq" id="WP_123287193.1">
    <property type="nucleotide sequence ID" value="NZ_JACIJB010000001.1"/>
</dbReference>
<dbReference type="GO" id="GO:0006508">
    <property type="term" value="P:proteolysis"/>
    <property type="evidence" value="ECO:0007669"/>
    <property type="project" value="UniProtKB-KW"/>
</dbReference>
<evidence type="ECO:0000313" key="12">
    <source>
        <dbReference type="EMBL" id="MBB5659834.1"/>
    </source>
</evidence>
<feature type="signal peptide" evidence="9">
    <location>
        <begin position="1"/>
        <end position="29"/>
    </location>
</feature>
<dbReference type="InterPro" id="IPR001431">
    <property type="entry name" value="Pept_M16_Zn_BS"/>
</dbReference>
<reference evidence="12 13" key="1">
    <citation type="submission" date="2020-08" db="EMBL/GenBank/DDBJ databases">
        <title>Genomic Encyclopedia of Type Strains, Phase IV (KMG-IV): sequencing the most valuable type-strain genomes for metagenomic binning, comparative biology and taxonomic classification.</title>
        <authorList>
            <person name="Goeker M."/>
        </authorList>
    </citation>
    <scope>NUCLEOTIDE SEQUENCE [LARGE SCALE GENOMIC DNA]</scope>
    <source>
        <strain evidence="12 13">DSM 24448</strain>
    </source>
</reference>
<evidence type="ECO:0000256" key="4">
    <source>
        <dbReference type="ARBA" id="ARBA00022723"/>
    </source>
</evidence>
<evidence type="ECO:0000256" key="9">
    <source>
        <dbReference type="SAM" id="SignalP"/>
    </source>
</evidence>
<dbReference type="PANTHER" id="PTHR43690">
    <property type="entry name" value="NARDILYSIN"/>
    <property type="match status" value="1"/>
</dbReference>
<evidence type="ECO:0000259" key="10">
    <source>
        <dbReference type="Pfam" id="PF00675"/>
    </source>
</evidence>
<dbReference type="GO" id="GO:0046872">
    <property type="term" value="F:metal ion binding"/>
    <property type="evidence" value="ECO:0007669"/>
    <property type="project" value="UniProtKB-KW"/>
</dbReference>
<evidence type="ECO:0000256" key="7">
    <source>
        <dbReference type="ARBA" id="ARBA00023049"/>
    </source>
</evidence>
<organism evidence="12 13">
    <name type="scientific">Brevundimonas halotolerans</name>
    <dbReference type="NCBI Taxonomy" id="69670"/>
    <lineage>
        <taxon>Bacteria</taxon>
        <taxon>Pseudomonadati</taxon>
        <taxon>Pseudomonadota</taxon>
        <taxon>Alphaproteobacteria</taxon>
        <taxon>Caulobacterales</taxon>
        <taxon>Caulobacteraceae</taxon>
        <taxon>Brevundimonas</taxon>
    </lineage>
</organism>
<proteinExistence type="inferred from homology"/>
<dbReference type="PROSITE" id="PS00143">
    <property type="entry name" value="INSULINASE"/>
    <property type="match status" value="1"/>
</dbReference>
<dbReference type="EC" id="3.4.24.-" evidence="12"/>
<dbReference type="OrthoDB" id="9811314at2"/>
<dbReference type="InterPro" id="IPR007863">
    <property type="entry name" value="Peptidase_M16_C"/>
</dbReference>
<dbReference type="EMBL" id="JACIJB010000001">
    <property type="protein sequence ID" value="MBB5659834.1"/>
    <property type="molecule type" value="Genomic_DNA"/>
</dbReference>
<dbReference type="Pfam" id="PF05193">
    <property type="entry name" value="Peptidase_M16_C"/>
    <property type="match status" value="2"/>
</dbReference>
<dbReference type="Proteomes" id="UP000548978">
    <property type="component" value="Unassembled WGS sequence"/>
</dbReference>
<keyword evidence="5 12" id="KW-0378">Hydrolase</keyword>
<evidence type="ECO:0000256" key="1">
    <source>
        <dbReference type="ARBA" id="ARBA00001947"/>
    </source>
</evidence>
<evidence type="ECO:0000256" key="5">
    <source>
        <dbReference type="ARBA" id="ARBA00022801"/>
    </source>
</evidence>
<feature type="chain" id="PRO_5030929112" evidence="9">
    <location>
        <begin position="30"/>
        <end position="966"/>
    </location>
</feature>
<keyword evidence="3 12" id="KW-0645">Protease</keyword>
<feature type="domain" description="Peptidase M16 C-terminal" evidence="11">
    <location>
        <begin position="707"/>
        <end position="887"/>
    </location>
</feature>
<evidence type="ECO:0000259" key="11">
    <source>
        <dbReference type="Pfam" id="PF05193"/>
    </source>
</evidence>
<evidence type="ECO:0000256" key="2">
    <source>
        <dbReference type="ARBA" id="ARBA00007261"/>
    </source>
</evidence>
<dbReference type="InterPro" id="IPR011765">
    <property type="entry name" value="Pept_M16_N"/>
</dbReference>
<protein>
    <submittedName>
        <fullName evidence="12">Zinc protease</fullName>
        <ecNumber evidence="12">3.4.24.-</ecNumber>
    </submittedName>
</protein>
<dbReference type="PANTHER" id="PTHR43690:SF17">
    <property type="entry name" value="PROTEIN YHJJ"/>
    <property type="match status" value="1"/>
</dbReference>
<dbReference type="InterPro" id="IPR011249">
    <property type="entry name" value="Metalloenz_LuxS/M16"/>
</dbReference>
<comment type="cofactor">
    <cofactor evidence="1">
        <name>Zn(2+)</name>
        <dbReference type="ChEBI" id="CHEBI:29105"/>
    </cofactor>
</comment>
<evidence type="ECO:0000256" key="3">
    <source>
        <dbReference type="ARBA" id="ARBA00022670"/>
    </source>
</evidence>
<keyword evidence="9" id="KW-0732">Signal</keyword>
<accession>A0A7W9A1T7</accession>
<evidence type="ECO:0000256" key="8">
    <source>
        <dbReference type="RuleBase" id="RU004447"/>
    </source>
</evidence>
<evidence type="ECO:0000256" key="6">
    <source>
        <dbReference type="ARBA" id="ARBA00022833"/>
    </source>
</evidence>
<keyword evidence="6" id="KW-0862">Zinc</keyword>
<keyword evidence="7" id="KW-0482">Metalloprotease</keyword>
<dbReference type="Gene3D" id="3.30.830.10">
    <property type="entry name" value="Metalloenzyme, LuxS/M16 peptidase-like"/>
    <property type="match status" value="4"/>
</dbReference>
<comment type="similarity">
    <text evidence="2 8">Belongs to the peptidase M16 family.</text>
</comment>
<feature type="domain" description="Peptidase M16 N-terminal" evidence="10">
    <location>
        <begin position="73"/>
        <end position="191"/>
    </location>
</feature>